<evidence type="ECO:0000313" key="2">
    <source>
        <dbReference type="EMBL" id="CCL99582.1"/>
    </source>
</evidence>
<gene>
    <name evidence="2" type="ORF">FIBRA_01600</name>
</gene>
<organism evidence="2 3">
    <name type="scientific">Fibroporia radiculosa</name>
    <dbReference type="NCBI Taxonomy" id="599839"/>
    <lineage>
        <taxon>Eukaryota</taxon>
        <taxon>Fungi</taxon>
        <taxon>Dikarya</taxon>
        <taxon>Basidiomycota</taxon>
        <taxon>Agaricomycotina</taxon>
        <taxon>Agaricomycetes</taxon>
        <taxon>Polyporales</taxon>
        <taxon>Fibroporiaceae</taxon>
        <taxon>Fibroporia</taxon>
    </lineage>
</organism>
<protein>
    <recommendedName>
        <fullName evidence="4">Transmembrane protein</fullName>
    </recommendedName>
</protein>
<feature type="transmembrane region" description="Helical" evidence="1">
    <location>
        <begin position="7"/>
        <end position="32"/>
    </location>
</feature>
<name>J4HTL3_9APHY</name>
<feature type="transmembrane region" description="Helical" evidence="1">
    <location>
        <begin position="137"/>
        <end position="155"/>
    </location>
</feature>
<keyword evidence="3" id="KW-1185">Reference proteome</keyword>
<dbReference type="GeneID" id="24094493"/>
<evidence type="ECO:0008006" key="4">
    <source>
        <dbReference type="Google" id="ProtNLM"/>
    </source>
</evidence>
<dbReference type="Proteomes" id="UP000006352">
    <property type="component" value="Unassembled WGS sequence"/>
</dbReference>
<accession>J4HTL3</accession>
<dbReference type="STRING" id="599839.J4HTL3"/>
<dbReference type="OrthoDB" id="3197626at2759"/>
<sequence>MAVWSQSLYIVVPLVLVILGHWSLLLQGMAIMSDENNMVGSFFDVKATQLKAEYIPGTGCAITQTNNTILAATFIYSMCFDALVMVLSAIKLLRRQGRSQVVALLFKDGLIYFIASFIANLIATVFMVLNLNSVMSVIFNVPAAVVSTTFSCRAVRRLTTFKLQGPEVFQSSSGSGGVLNFFSGNVPASGDRQKQTVPRDMSGVHVQMQTFTVADDVRNYSRDARPRAVDLESADTVLDLKPEAL</sequence>
<reference evidence="2 3" key="1">
    <citation type="journal article" date="2012" name="Appl. Environ. Microbiol.">
        <title>Short-read sequencing for genomic analysis of the brown rot fungus Fibroporia radiculosa.</title>
        <authorList>
            <person name="Tang J.D."/>
            <person name="Perkins A.D."/>
            <person name="Sonstegard T.S."/>
            <person name="Schroeder S.G."/>
            <person name="Burgess S.C."/>
            <person name="Diehl S.V."/>
        </authorList>
    </citation>
    <scope>NUCLEOTIDE SEQUENCE [LARGE SCALE GENOMIC DNA]</scope>
    <source>
        <strain evidence="2 3">TFFH 294</strain>
    </source>
</reference>
<keyword evidence="1" id="KW-0812">Transmembrane</keyword>
<dbReference type="InParanoid" id="J4HTL3"/>
<dbReference type="RefSeq" id="XP_012178865.1">
    <property type="nucleotide sequence ID" value="XM_012323475.1"/>
</dbReference>
<feature type="transmembrane region" description="Helical" evidence="1">
    <location>
        <begin position="69"/>
        <end position="90"/>
    </location>
</feature>
<keyword evidence="1" id="KW-1133">Transmembrane helix</keyword>
<evidence type="ECO:0000256" key="1">
    <source>
        <dbReference type="SAM" id="Phobius"/>
    </source>
</evidence>
<dbReference type="EMBL" id="HE796942">
    <property type="protein sequence ID" value="CCL99582.1"/>
    <property type="molecule type" value="Genomic_DNA"/>
</dbReference>
<dbReference type="AlphaFoldDB" id="J4HTL3"/>
<proteinExistence type="predicted"/>
<dbReference type="HOGENOM" id="CLU_059054_1_0_1"/>
<keyword evidence="1" id="KW-0472">Membrane</keyword>
<feature type="transmembrane region" description="Helical" evidence="1">
    <location>
        <begin position="110"/>
        <end position="131"/>
    </location>
</feature>
<evidence type="ECO:0000313" key="3">
    <source>
        <dbReference type="Proteomes" id="UP000006352"/>
    </source>
</evidence>